<sequence>MEIMWLRRLLTEIGFSPNRKSKLFCDNKAAISISENPVQHDKTKHVEVDRHFIKEKLEVGIIEFSFVRSEEQLTDILTKAVNPRSFKEILAKLNIGDTTAQLERECQEEHPNG</sequence>
<dbReference type="PANTHER" id="PTHR11439:SF467">
    <property type="entry name" value="INTEGRASE CATALYTIC DOMAIN-CONTAINING PROTEIN"/>
    <property type="match status" value="1"/>
</dbReference>
<comment type="caution">
    <text evidence="1">The sequence shown here is derived from an EMBL/GenBank/DDBJ whole genome shotgun (WGS) entry which is preliminary data.</text>
</comment>
<dbReference type="PANTHER" id="PTHR11439">
    <property type="entry name" value="GAG-POL-RELATED RETROTRANSPOSON"/>
    <property type="match status" value="1"/>
</dbReference>
<evidence type="ECO:0000313" key="2">
    <source>
        <dbReference type="Proteomes" id="UP001567538"/>
    </source>
</evidence>
<dbReference type="Proteomes" id="UP001567538">
    <property type="component" value="Unassembled WGS sequence"/>
</dbReference>
<dbReference type="AlphaFoldDB" id="A0ABD1FUS9"/>
<reference evidence="1 2" key="1">
    <citation type="submission" date="2024-06" db="EMBL/GenBank/DDBJ databases">
        <title>A chromosome level genome sequence of Diviner's sage (Salvia divinorum).</title>
        <authorList>
            <person name="Ford S.A."/>
            <person name="Ro D.-K."/>
            <person name="Ness R.W."/>
            <person name="Phillips M.A."/>
        </authorList>
    </citation>
    <scope>NUCLEOTIDE SEQUENCE [LARGE SCALE GENOMIC DNA]</scope>
    <source>
        <strain evidence="1">SAF-2024a</strain>
        <tissue evidence="1">Leaf</tissue>
    </source>
</reference>
<accession>A0ABD1FUS9</accession>
<protein>
    <submittedName>
        <fullName evidence="1">Beta-galactosidase 8</fullName>
    </submittedName>
</protein>
<name>A0ABD1FUS9_SALDI</name>
<keyword evidence="2" id="KW-1185">Reference proteome</keyword>
<gene>
    <name evidence="1" type="primary">BGAL8</name>
    <name evidence="1" type="ORF">AAHA92_30862</name>
</gene>
<dbReference type="CDD" id="cd09272">
    <property type="entry name" value="RNase_HI_RT_Ty1"/>
    <property type="match status" value="1"/>
</dbReference>
<organism evidence="1 2">
    <name type="scientific">Salvia divinorum</name>
    <name type="common">Maria pastora</name>
    <name type="synonym">Diviner's sage</name>
    <dbReference type="NCBI Taxonomy" id="28513"/>
    <lineage>
        <taxon>Eukaryota</taxon>
        <taxon>Viridiplantae</taxon>
        <taxon>Streptophyta</taxon>
        <taxon>Embryophyta</taxon>
        <taxon>Tracheophyta</taxon>
        <taxon>Spermatophyta</taxon>
        <taxon>Magnoliopsida</taxon>
        <taxon>eudicotyledons</taxon>
        <taxon>Gunneridae</taxon>
        <taxon>Pentapetalae</taxon>
        <taxon>asterids</taxon>
        <taxon>lamiids</taxon>
        <taxon>Lamiales</taxon>
        <taxon>Lamiaceae</taxon>
        <taxon>Nepetoideae</taxon>
        <taxon>Mentheae</taxon>
        <taxon>Salviinae</taxon>
        <taxon>Salvia</taxon>
        <taxon>Salvia subgen. Calosphace</taxon>
    </lineage>
</organism>
<evidence type="ECO:0000313" key="1">
    <source>
        <dbReference type="EMBL" id="KAL1534714.1"/>
    </source>
</evidence>
<proteinExistence type="predicted"/>
<dbReference type="EMBL" id="JBEAFC010000012">
    <property type="protein sequence ID" value="KAL1534714.1"/>
    <property type="molecule type" value="Genomic_DNA"/>
</dbReference>